<sequence length="141" mass="16219">MLLNDLPKWVIQDICSLNNIIVGNERIVPIEQKNQRIDELKARICGAALSTLLKKYWKNSASLANILTRDQMHDVNHLVEIEEGSKMPLLLEDRFACARVLKERIWSTILSLLLKEHQESLVPKTRPSFIERNGQDSLVYA</sequence>
<organism evidence="1">
    <name type="scientific">uncultured bacterium</name>
    <name type="common">gcode 4</name>
    <dbReference type="NCBI Taxonomy" id="1234023"/>
    <lineage>
        <taxon>Bacteria</taxon>
        <taxon>environmental samples</taxon>
    </lineage>
</organism>
<dbReference type="AlphaFoldDB" id="K1ZJ07"/>
<name>K1ZJ07_9BACT</name>
<reference evidence="1" key="1">
    <citation type="journal article" date="2012" name="Science">
        <title>Fermentation, hydrogen, and sulfur metabolism in multiple uncultivated bacterial phyla.</title>
        <authorList>
            <person name="Wrighton K.C."/>
            <person name="Thomas B.C."/>
            <person name="Sharon I."/>
            <person name="Miller C.S."/>
            <person name="Castelle C.J."/>
            <person name="VerBerkmoes N.C."/>
            <person name="Wilkins M.J."/>
            <person name="Hettich R.L."/>
            <person name="Lipton M.S."/>
            <person name="Williams K.H."/>
            <person name="Long P.E."/>
            <person name="Banfield J.F."/>
        </authorList>
    </citation>
    <scope>NUCLEOTIDE SEQUENCE [LARGE SCALE GENOMIC DNA]</scope>
</reference>
<comment type="caution">
    <text evidence="1">The sequence shown here is derived from an EMBL/GenBank/DDBJ whole genome shotgun (WGS) entry which is preliminary data.</text>
</comment>
<protein>
    <submittedName>
        <fullName evidence="1">Uncharacterized protein</fullName>
    </submittedName>
</protein>
<evidence type="ECO:0000313" key="1">
    <source>
        <dbReference type="EMBL" id="EKD44413.1"/>
    </source>
</evidence>
<accession>K1ZJ07</accession>
<proteinExistence type="predicted"/>
<dbReference type="EMBL" id="AMFJ01028873">
    <property type="protein sequence ID" value="EKD44413.1"/>
    <property type="molecule type" value="Genomic_DNA"/>
</dbReference>
<gene>
    <name evidence="1" type="ORF">ACD_71C00142G0003</name>
</gene>